<name>A0ABV0KFT3_9CYAN</name>
<proteinExistence type="predicted"/>
<organism evidence="3 4">
    <name type="scientific">Stenomitos frigidus AS-A4</name>
    <dbReference type="NCBI Taxonomy" id="2933935"/>
    <lineage>
        <taxon>Bacteria</taxon>
        <taxon>Bacillati</taxon>
        <taxon>Cyanobacteriota</taxon>
        <taxon>Cyanophyceae</taxon>
        <taxon>Leptolyngbyales</taxon>
        <taxon>Leptolyngbyaceae</taxon>
        <taxon>Stenomitos</taxon>
    </lineage>
</organism>
<evidence type="ECO:0000313" key="3">
    <source>
        <dbReference type="EMBL" id="MEP1058086.1"/>
    </source>
</evidence>
<dbReference type="EMBL" id="JAMPLM010000003">
    <property type="protein sequence ID" value="MEP1058086.1"/>
    <property type="molecule type" value="Genomic_DNA"/>
</dbReference>
<keyword evidence="4" id="KW-1185">Reference proteome</keyword>
<comment type="caution">
    <text evidence="3">The sequence shown here is derived from an EMBL/GenBank/DDBJ whole genome shotgun (WGS) entry which is preliminary data.</text>
</comment>
<dbReference type="InterPro" id="IPR013830">
    <property type="entry name" value="SGNH_hydro"/>
</dbReference>
<dbReference type="RefSeq" id="WP_190451587.1">
    <property type="nucleotide sequence ID" value="NZ_JAMPLM010000003.1"/>
</dbReference>
<dbReference type="SUPFAM" id="SSF52266">
    <property type="entry name" value="SGNH hydrolase"/>
    <property type="match status" value="1"/>
</dbReference>
<dbReference type="Gene3D" id="3.40.50.1110">
    <property type="entry name" value="SGNH hydrolase"/>
    <property type="match status" value="1"/>
</dbReference>
<dbReference type="Proteomes" id="UP001476950">
    <property type="component" value="Unassembled WGS sequence"/>
</dbReference>
<gene>
    <name evidence="3" type="ORF">NDI38_06505</name>
</gene>
<evidence type="ECO:0000259" key="2">
    <source>
        <dbReference type="Pfam" id="PF13472"/>
    </source>
</evidence>
<dbReference type="PANTHER" id="PTHR30383">
    <property type="entry name" value="THIOESTERASE 1/PROTEASE 1/LYSOPHOSPHOLIPASE L1"/>
    <property type="match status" value="1"/>
</dbReference>
<protein>
    <submittedName>
        <fullName evidence="3">GDSL-type esterase/lipase family protein</fullName>
    </submittedName>
</protein>
<evidence type="ECO:0000256" key="1">
    <source>
        <dbReference type="SAM" id="MobiDB-lite"/>
    </source>
</evidence>
<feature type="domain" description="SGNH hydrolase-type esterase" evidence="2">
    <location>
        <begin position="96"/>
        <end position="258"/>
    </location>
</feature>
<dbReference type="InterPro" id="IPR051532">
    <property type="entry name" value="Ester_Hydrolysis_Enzymes"/>
</dbReference>
<feature type="region of interest" description="Disordered" evidence="1">
    <location>
        <begin position="179"/>
        <end position="202"/>
    </location>
</feature>
<dbReference type="PANTHER" id="PTHR30383:SF5">
    <property type="entry name" value="SGNH HYDROLASE-TYPE ESTERASE DOMAIN-CONTAINING PROTEIN"/>
    <property type="match status" value="1"/>
</dbReference>
<accession>A0ABV0KFT3</accession>
<dbReference type="Pfam" id="PF13472">
    <property type="entry name" value="Lipase_GDSL_2"/>
    <property type="match status" value="1"/>
</dbReference>
<evidence type="ECO:0000313" key="4">
    <source>
        <dbReference type="Proteomes" id="UP001476950"/>
    </source>
</evidence>
<dbReference type="InterPro" id="IPR036514">
    <property type="entry name" value="SGNH_hydro_sf"/>
</dbReference>
<reference evidence="3 4" key="1">
    <citation type="submission" date="2022-04" db="EMBL/GenBank/DDBJ databases">
        <title>Positive selection, recombination, and allopatry shape intraspecific diversity of widespread and dominant cyanobacteria.</title>
        <authorList>
            <person name="Wei J."/>
            <person name="Shu W."/>
            <person name="Hu C."/>
        </authorList>
    </citation>
    <scope>NUCLEOTIDE SEQUENCE [LARGE SCALE GENOMIC DNA]</scope>
    <source>
        <strain evidence="3 4">AS-A4</strain>
    </source>
</reference>
<sequence length="283" mass="31375">MLLSALLLHRGSLTAFFQEVNASTVSTTVSTVKADTATVPLPILGPRHQLTYERWVALLRQEAKVAAEKQPPRLVVLAGDSLSLWFPPELLPSEENWLNQGISGETSTGLLRRLRLFDQTRPEVVLVMIGINDLLHGVGTETILANHREIVLHLKAAHPQAQIVVQSILPYVDRRPLQSLPSSKEDTAQPKPASSSLSRRVPVSNGDIRELNQALADMAKEEDVTYLDLQPYFTDANGNLAADLSTDGLHLSAKGYQVWQARLQVFAQQQFKWRLNGDRADKP</sequence>